<reference evidence="2 3" key="1">
    <citation type="journal article" date="2018" name="Nat. Biotechnol.">
        <title>A standardized bacterial taxonomy based on genome phylogeny substantially revises the tree of life.</title>
        <authorList>
            <person name="Parks D.H."/>
            <person name="Chuvochina M."/>
            <person name="Waite D.W."/>
            <person name="Rinke C."/>
            <person name="Skarshewski A."/>
            <person name="Chaumeil P.A."/>
            <person name="Hugenholtz P."/>
        </authorList>
    </citation>
    <scope>NUCLEOTIDE SEQUENCE [LARGE SCALE GENOMIC DNA]</scope>
    <source>
        <strain evidence="2">UBA9360</strain>
    </source>
</reference>
<evidence type="ECO:0000256" key="1">
    <source>
        <dbReference type="SAM" id="MobiDB-lite"/>
    </source>
</evidence>
<dbReference type="Gene3D" id="2.40.10.220">
    <property type="entry name" value="predicted glycosyltransferase like domains"/>
    <property type="match status" value="1"/>
</dbReference>
<protein>
    <submittedName>
        <fullName evidence="2">PilZ domain-containing protein</fullName>
    </submittedName>
</protein>
<evidence type="ECO:0000313" key="3">
    <source>
        <dbReference type="Proteomes" id="UP000262878"/>
    </source>
</evidence>
<dbReference type="EMBL" id="DMUP01000126">
    <property type="protein sequence ID" value="HAR56235.1"/>
    <property type="molecule type" value="Genomic_DNA"/>
</dbReference>
<organism evidence="2 3">
    <name type="scientific">Idiomarina baltica</name>
    <dbReference type="NCBI Taxonomy" id="190892"/>
    <lineage>
        <taxon>Bacteria</taxon>
        <taxon>Pseudomonadati</taxon>
        <taxon>Pseudomonadota</taxon>
        <taxon>Gammaproteobacteria</taxon>
        <taxon>Alteromonadales</taxon>
        <taxon>Idiomarinaceae</taxon>
        <taxon>Idiomarina</taxon>
    </lineage>
</organism>
<name>A0A348WNX3_9GAMM</name>
<feature type="region of interest" description="Disordered" evidence="1">
    <location>
        <begin position="180"/>
        <end position="205"/>
    </location>
</feature>
<dbReference type="AlphaFoldDB" id="A0A348WNX3"/>
<gene>
    <name evidence="2" type="ORF">DCR58_05535</name>
</gene>
<sequence length="205" mass="23048">MQPNQSINLRPIGDYFTVADSLPVQLTPVAVDSVPSEQALQSEIPELFKLCSELAGSDQSALQRVRSENPNSPALVDALALINQRMGMMLGYLLSQTHGNEYALTAHEFGGGGFRVNSDTRWTVGDTFQANLIFREESLAIYCYVECTESETISDDNYQATFQFAQIREQDHEHVIRHSLHSQTRHLKARAEQRKQSSKSENSER</sequence>
<dbReference type="STRING" id="314276.OS145_01132"/>
<proteinExistence type="predicted"/>
<accession>A0A348WNX3</accession>
<dbReference type="Proteomes" id="UP000262878">
    <property type="component" value="Unassembled WGS sequence"/>
</dbReference>
<evidence type="ECO:0000313" key="2">
    <source>
        <dbReference type="EMBL" id="HAR56235.1"/>
    </source>
</evidence>
<comment type="caution">
    <text evidence="2">The sequence shown here is derived from an EMBL/GenBank/DDBJ whole genome shotgun (WGS) entry which is preliminary data.</text>
</comment>